<accession>A0A178MWV7</accession>
<gene>
    <name evidence="2" type="ORF">A6A04_13365</name>
</gene>
<evidence type="ECO:0000313" key="3">
    <source>
        <dbReference type="Proteomes" id="UP000078428"/>
    </source>
</evidence>
<sequence length="254" mass="28227">MTHSHTTNPTPATVNFCGADILCLWHGSKPHVAVRPISDALGLDWSGQLQRIKRDPVLSATVVVTPTVAADGKTRELITLPLDKMNGWLFGVSAQRVKPEVRDTLIRYQEEAYDVLFRHFYGKALDARPTAVRPGPEYAVPVSAHFRRKSRRDPDPRQLLLPPPVVRDGIGMVIIDSEAVWFDMADHHVGNGMEVMAIWPERLGVEPKMIVAHAAPYYDHSRPHGDRTGLVSDPDGGRRVVNVLGKIIARRPLP</sequence>
<name>A0A178MWV7_9PROT</name>
<dbReference type="AlphaFoldDB" id="A0A178MWV7"/>
<dbReference type="PRINTS" id="PR01994">
    <property type="entry name" value="ANTIREPRESSR"/>
</dbReference>
<reference evidence="2 3" key="1">
    <citation type="submission" date="2016-04" db="EMBL/GenBank/DDBJ databases">
        <title>Draft genome sequence of freshwater magnetotactic bacteria Magnetospirillum marisnigri SP-1 and Magnetospirillum moscoviense BB-1.</title>
        <authorList>
            <person name="Koziaeva V."/>
            <person name="Dziuba M.V."/>
            <person name="Ivanov T.M."/>
            <person name="Kuznetsov B."/>
            <person name="Grouzdev D.S."/>
        </authorList>
    </citation>
    <scope>NUCLEOTIDE SEQUENCE [LARGE SCALE GENOMIC DNA]</scope>
    <source>
        <strain evidence="2 3">SP-1</strain>
    </source>
</reference>
<dbReference type="Proteomes" id="UP000078428">
    <property type="component" value="Unassembled WGS sequence"/>
</dbReference>
<evidence type="ECO:0000313" key="2">
    <source>
        <dbReference type="EMBL" id="OAN53876.1"/>
    </source>
</evidence>
<dbReference type="RefSeq" id="WP_068489903.1">
    <property type="nucleotide sequence ID" value="NZ_LWQT01000038.1"/>
</dbReference>
<dbReference type="InterPro" id="IPR018875">
    <property type="entry name" value="Antirepressor_Ant_N"/>
</dbReference>
<evidence type="ECO:0000259" key="1">
    <source>
        <dbReference type="Pfam" id="PF10547"/>
    </source>
</evidence>
<dbReference type="EMBL" id="LWQT01000038">
    <property type="protein sequence ID" value="OAN53876.1"/>
    <property type="molecule type" value="Genomic_DNA"/>
</dbReference>
<dbReference type="STRING" id="1285242.A6A04_13365"/>
<comment type="caution">
    <text evidence="2">The sequence shown here is derived from an EMBL/GenBank/DDBJ whole genome shotgun (WGS) entry which is preliminary data.</text>
</comment>
<organism evidence="2 3">
    <name type="scientific">Paramagnetospirillum marisnigri</name>
    <dbReference type="NCBI Taxonomy" id="1285242"/>
    <lineage>
        <taxon>Bacteria</taxon>
        <taxon>Pseudomonadati</taxon>
        <taxon>Pseudomonadota</taxon>
        <taxon>Alphaproteobacteria</taxon>
        <taxon>Rhodospirillales</taxon>
        <taxon>Magnetospirillaceae</taxon>
        <taxon>Paramagnetospirillum</taxon>
    </lineage>
</organism>
<protein>
    <recommendedName>
        <fullName evidence="1">Antirepressor protein ant N-terminal domain-containing protein</fullName>
    </recommendedName>
</protein>
<feature type="domain" description="Antirepressor protein ant N-terminal" evidence="1">
    <location>
        <begin position="13"/>
        <end position="122"/>
    </location>
</feature>
<dbReference type="Pfam" id="PF10547">
    <property type="entry name" value="P22_AR_N"/>
    <property type="match status" value="1"/>
</dbReference>
<keyword evidence="3" id="KW-1185">Reference proteome</keyword>
<proteinExistence type="predicted"/>